<keyword evidence="3" id="KW-0539">Nucleus</keyword>
<dbReference type="GO" id="GO:0005737">
    <property type="term" value="C:cytoplasm"/>
    <property type="evidence" value="ECO:0007669"/>
    <property type="project" value="TreeGrafter"/>
</dbReference>
<accession>A0AAV5HSM6</accession>
<reference evidence="4 5" key="1">
    <citation type="journal article" date="2021" name="Commun. Biol.">
        <title>The genome of Shorea leprosula (Dipterocarpaceae) highlights the ecological relevance of drought in aseasonal tropical rainforests.</title>
        <authorList>
            <person name="Ng K.K.S."/>
            <person name="Kobayashi M.J."/>
            <person name="Fawcett J.A."/>
            <person name="Hatakeyama M."/>
            <person name="Paape T."/>
            <person name="Ng C.H."/>
            <person name="Ang C.C."/>
            <person name="Tnah L.H."/>
            <person name="Lee C.T."/>
            <person name="Nishiyama T."/>
            <person name="Sese J."/>
            <person name="O'Brien M.J."/>
            <person name="Copetti D."/>
            <person name="Mohd Noor M.I."/>
            <person name="Ong R.C."/>
            <person name="Putra M."/>
            <person name="Sireger I.Z."/>
            <person name="Indrioko S."/>
            <person name="Kosugi Y."/>
            <person name="Izuno A."/>
            <person name="Isagi Y."/>
            <person name="Lee S.L."/>
            <person name="Shimizu K.K."/>
        </authorList>
    </citation>
    <scope>NUCLEOTIDE SEQUENCE [LARGE SCALE GENOMIC DNA]</scope>
    <source>
        <strain evidence="4">214</strain>
    </source>
</reference>
<sequence>MGITIGAMLEEIQALYQQHHQPCFLYLSSEVIKIFGSEPSCASHLKNMIAALFRRTTCLLTNINGVLTSDPSALGVHPQTRQHDCFLLASTCFLYGPDLLIPSAVFPSLVYCSMIGITVQHLFSGIDCIYVLA</sequence>
<comment type="caution">
    <text evidence="4">The sequence shown here is derived from an EMBL/GenBank/DDBJ whole genome shotgun (WGS) entry which is preliminary data.</text>
</comment>
<organism evidence="4 5">
    <name type="scientific">Rubroshorea leprosula</name>
    <dbReference type="NCBI Taxonomy" id="152421"/>
    <lineage>
        <taxon>Eukaryota</taxon>
        <taxon>Viridiplantae</taxon>
        <taxon>Streptophyta</taxon>
        <taxon>Embryophyta</taxon>
        <taxon>Tracheophyta</taxon>
        <taxon>Spermatophyta</taxon>
        <taxon>Magnoliopsida</taxon>
        <taxon>eudicotyledons</taxon>
        <taxon>Gunneridae</taxon>
        <taxon>Pentapetalae</taxon>
        <taxon>rosids</taxon>
        <taxon>malvids</taxon>
        <taxon>Malvales</taxon>
        <taxon>Dipterocarpaceae</taxon>
        <taxon>Rubroshorea</taxon>
    </lineage>
</organism>
<dbReference type="Proteomes" id="UP001054252">
    <property type="component" value="Unassembled WGS sequence"/>
</dbReference>
<evidence type="ECO:0000313" key="4">
    <source>
        <dbReference type="EMBL" id="GKU88768.1"/>
    </source>
</evidence>
<protein>
    <submittedName>
        <fullName evidence="4">Uncharacterized protein</fullName>
    </submittedName>
</protein>
<dbReference type="PANTHER" id="PTHR12363:SF33">
    <property type="entry name" value="IMPORTIN-13"/>
    <property type="match status" value="1"/>
</dbReference>
<dbReference type="EMBL" id="BPVZ01000003">
    <property type="protein sequence ID" value="GKU88768.1"/>
    <property type="molecule type" value="Genomic_DNA"/>
</dbReference>
<dbReference type="InterPro" id="IPR058537">
    <property type="entry name" value="TPR_TNPO3_IPO13_4th"/>
</dbReference>
<dbReference type="GO" id="GO:0005634">
    <property type="term" value="C:nucleus"/>
    <property type="evidence" value="ECO:0007669"/>
    <property type="project" value="UniProtKB-SubCell"/>
</dbReference>
<evidence type="ECO:0000256" key="3">
    <source>
        <dbReference type="ARBA" id="ARBA00023242"/>
    </source>
</evidence>
<keyword evidence="5" id="KW-1185">Reference proteome</keyword>
<dbReference type="InterPro" id="IPR011989">
    <property type="entry name" value="ARM-like"/>
</dbReference>
<dbReference type="Gene3D" id="1.25.10.10">
    <property type="entry name" value="Leucine-rich Repeat Variant"/>
    <property type="match status" value="1"/>
</dbReference>
<evidence type="ECO:0000313" key="5">
    <source>
        <dbReference type="Proteomes" id="UP001054252"/>
    </source>
</evidence>
<dbReference type="PANTHER" id="PTHR12363">
    <property type="entry name" value="TRANSPORTIN 3 AND IMPORTIN 13"/>
    <property type="match status" value="1"/>
</dbReference>
<dbReference type="InterPro" id="IPR051345">
    <property type="entry name" value="Importin_beta-like_NTR"/>
</dbReference>
<proteinExistence type="predicted"/>
<comment type="subcellular location">
    <subcellularLocation>
        <location evidence="1">Nucleus</location>
    </subcellularLocation>
</comment>
<evidence type="ECO:0000256" key="1">
    <source>
        <dbReference type="ARBA" id="ARBA00004123"/>
    </source>
</evidence>
<keyword evidence="2" id="KW-0813">Transport</keyword>
<name>A0AAV5HSM6_9ROSI</name>
<evidence type="ECO:0000256" key="2">
    <source>
        <dbReference type="ARBA" id="ARBA00022448"/>
    </source>
</evidence>
<dbReference type="AlphaFoldDB" id="A0AAV5HSM6"/>
<dbReference type="Pfam" id="PF24139">
    <property type="entry name" value="TPR_TNPO3_IPO13_4th"/>
    <property type="match status" value="1"/>
</dbReference>
<gene>
    <name evidence="4" type="ORF">SLEP1_g2994</name>
</gene>
<dbReference type="GO" id="GO:0006606">
    <property type="term" value="P:protein import into nucleus"/>
    <property type="evidence" value="ECO:0007669"/>
    <property type="project" value="TreeGrafter"/>
</dbReference>